<name>A0A4R6TNF2_9FLAO</name>
<evidence type="ECO:0000313" key="4">
    <source>
        <dbReference type="EMBL" id="TDQ32795.1"/>
    </source>
</evidence>
<dbReference type="Pfam" id="PF13585">
    <property type="entry name" value="CHU_C"/>
    <property type="match status" value="1"/>
</dbReference>
<proteinExistence type="predicted"/>
<organism evidence="4 5">
    <name type="scientific">Zeaxanthinibacter enoshimensis</name>
    <dbReference type="NCBI Taxonomy" id="392009"/>
    <lineage>
        <taxon>Bacteria</taxon>
        <taxon>Pseudomonadati</taxon>
        <taxon>Bacteroidota</taxon>
        <taxon>Flavobacteriia</taxon>
        <taxon>Flavobacteriales</taxon>
        <taxon>Flavobacteriaceae</taxon>
        <taxon>Zeaxanthinibacter</taxon>
    </lineage>
</organism>
<evidence type="ECO:0000313" key="5">
    <source>
        <dbReference type="Proteomes" id="UP000295468"/>
    </source>
</evidence>
<dbReference type="OrthoDB" id="9805017at2"/>
<comment type="caution">
    <text evidence="4">The sequence shown here is derived from an EMBL/GenBank/DDBJ whole genome shotgun (WGS) entry which is preliminary data.</text>
</comment>
<evidence type="ECO:0000256" key="1">
    <source>
        <dbReference type="SAM" id="MobiDB-lite"/>
    </source>
</evidence>
<feature type="region of interest" description="Disordered" evidence="1">
    <location>
        <begin position="895"/>
        <end position="921"/>
    </location>
</feature>
<reference evidence="4 5" key="1">
    <citation type="submission" date="2019-03" db="EMBL/GenBank/DDBJ databases">
        <title>Genomic Encyclopedia of Archaeal and Bacterial Type Strains, Phase II (KMG-II): from individual species to whole genera.</title>
        <authorList>
            <person name="Goeker M."/>
        </authorList>
    </citation>
    <scope>NUCLEOTIDE SEQUENCE [LARGE SCALE GENOMIC DNA]</scope>
    <source>
        <strain evidence="4 5">DSM 18435</strain>
    </source>
</reference>
<feature type="signal peptide" evidence="2">
    <location>
        <begin position="1"/>
        <end position="28"/>
    </location>
</feature>
<dbReference type="Gene3D" id="2.60.40.3440">
    <property type="match status" value="1"/>
</dbReference>
<feature type="region of interest" description="Disordered" evidence="1">
    <location>
        <begin position="1225"/>
        <end position="1246"/>
    </location>
</feature>
<dbReference type="NCBIfam" id="TIGR04131">
    <property type="entry name" value="Bac_Flav_CTERM"/>
    <property type="match status" value="1"/>
</dbReference>
<sequence>MFPHIKINLLLGFILAFLLTLATNSLTAQEDEAAGFEVDAEILSGTQSIGKDDWFPGESGLGVISLDQLFSFQSNISKGKNKDFEAPMRFAKGSVQQGRIFLEARYGHDQVASGGWDDDSIFDDSTGHNPENWEVDSNGLPAKTDLQDTYIHIRRDGTTANDSLWIAGAVSTIANGGTHYIDVEFYVSEIELKGDKFRTSGPDDGHTSWKFDPGGQITQTGDMTIGLKFTASTVVDMEVWIWVSLTDYLSNRGFGYIDFISASPGSQFGYALINVNTAGFLSINNDFTESPPWGVFDSKSNPAYAYDPEILTEFGVNLSRLGLDPAMNFPDASVCSTEYSSVLYKSRISSNMRSGLRDFAGPYALGEADVPPPIDNTILSPGNFKSCVSEESLFLRAAVEQTDAVYQWESLSPGVSFPGGERLLLGIGLSEVEVNSPGNYSLVISQPGVCTSQPYPPYTVNIRAEPCAQDDTYLVQMEEPQVFEVWENDLDLDGDLLQNSVTTSGLAQPANGTLSVAGTGEITYTPDSGYKGPDSFEYQICDASGLCDTAVVRLDVIDPIPPPFLDSDADGIFDKDDLDDDNDGIPDSEEQSVIMDRNQPACGGEVPLDFSNEAVLISGTDKQKGAVYRISEVSPGIDALITVSDIYNATIIAIDFNDTDAHAFRPESAFSFTDTGDQGLIEYKIRFVQSNSFNSVVIDNFFMNFNDIDGTAQYAEQTWADKPSHYVLSDPTELSMYSDGKWVVGTSGTVTYNGASNANPQANFGVHYTSKSEMTVRVGAMARVPGAKSLRRLHHIEFLCVTNYINPVRYIMDADYDGVPNHLDLDSDNDGIYDAVEAGHKREHNRGILSGPFGGNGLADAVETTADSGVLNYSMGDADSANLKDYLSTDSDADGCSDADEAYSNPNADGGDNPFYGTGSPPLVKSDGTVRFAAYHLPADNDANGIYDFTEATSPAIVTHPEDQLSCKGEDVIFTVEAVSAQTSQWQIREGNNWIDLADDSRYSGTKTDTLKIHQAPFSLDGKEYRALITGDSYVCEVDSDPARLSLLPGPDVRAGASSMLISSGDYVTLTGSGAESYSWDQGVVDGEAVQLFATTTFTVTGTDTEGCTNTDSITIEVQATADLELQKSADNPDPNVGDEITFTLTVTNHGPDLATNVRILDNVPIGFTILSAEQQGVISGNKIEWLLAELAVGEVSLQYKVRVNPPRGIPGEYRNMAQIIALDQQDPDSQPKNDDGDQSEDDEAQYTIPTPTANLVLTKEIDRNEAAVGEIVVFTITILNDGPYTATGIGVSEELPAGYDLLSASASAGSYVPGTSRWDIPQLTVGELATLEIKAAVNASGPYVNTASIIAIDQADSTPADQSDSSGIESVTSLADLELEKLVNHTNPNVGDTVMFTLNIKNNGPDTATNVLLIDQLPPGFEMVSAPGAEIDDNLIQWHIPEIPVGIYSINYEVRILPATGAIGEYRNIAEIAATDQADPDSQPGNDDGDQDQDDEDGVELTVPTAELLLTKEVTGTEVQLGDLVTFIITLTNHGNQKATNILVQDELPSGYELENVSTSVGTFKNNTWTIPVLEAGQSATLSMQVKITAGGNYENIARIIYADQLIDAGGQDMDTAIINLKENCLVVYNEFSPNGDGLNDVLYIECIEQYPNSRLQVFDRWGSKVYDQPGYDNSWRGISKSSSTQNPDKELNTGTYYYILSLGDGHTPDLTGWLYISR</sequence>
<dbReference type="Gene3D" id="2.60.40.3080">
    <property type="match status" value="1"/>
</dbReference>
<feature type="domain" description="DUF11" evidence="3">
    <location>
        <begin position="1509"/>
        <end position="1602"/>
    </location>
</feature>
<dbReference type="Gene3D" id="2.60.40.10">
    <property type="entry name" value="Immunoglobulins"/>
    <property type="match status" value="2"/>
</dbReference>
<dbReference type="NCBIfam" id="TIGR01451">
    <property type="entry name" value="B_ant_repeat"/>
    <property type="match status" value="4"/>
</dbReference>
<dbReference type="InterPro" id="IPR051172">
    <property type="entry name" value="Chlamydia_OmcB"/>
</dbReference>
<dbReference type="InterPro" id="IPR001434">
    <property type="entry name" value="OmcB-like_DUF11"/>
</dbReference>
<evidence type="ECO:0000256" key="2">
    <source>
        <dbReference type="SAM" id="SignalP"/>
    </source>
</evidence>
<protein>
    <submittedName>
        <fullName evidence="4">Putative repeat protein (TIGR01451 family)/gliding motility-associated-like protein</fullName>
    </submittedName>
</protein>
<gene>
    <name evidence="4" type="ORF">CLV82_0628</name>
</gene>
<feature type="domain" description="DUF11" evidence="3">
    <location>
        <begin position="1377"/>
        <end position="1488"/>
    </location>
</feature>
<feature type="compositionally biased region" description="Acidic residues" evidence="1">
    <location>
        <begin position="1488"/>
        <end position="1498"/>
    </location>
</feature>
<dbReference type="Pfam" id="PF01345">
    <property type="entry name" value="DUF11"/>
    <property type="match status" value="4"/>
</dbReference>
<keyword evidence="5" id="KW-1185">Reference proteome</keyword>
<dbReference type="PANTHER" id="PTHR34819:SF3">
    <property type="entry name" value="CELL SURFACE PROTEIN"/>
    <property type="match status" value="1"/>
</dbReference>
<dbReference type="InterPro" id="IPR013783">
    <property type="entry name" value="Ig-like_fold"/>
</dbReference>
<dbReference type="EMBL" id="SNYI01000001">
    <property type="protein sequence ID" value="TDQ32795.1"/>
    <property type="molecule type" value="Genomic_DNA"/>
</dbReference>
<accession>A0A4R6TNF2</accession>
<dbReference type="Pfam" id="PF17963">
    <property type="entry name" value="Big_9"/>
    <property type="match status" value="1"/>
</dbReference>
<dbReference type="RefSeq" id="WP_133642828.1">
    <property type="nucleotide sequence ID" value="NZ_SNYI01000001.1"/>
</dbReference>
<dbReference type="InterPro" id="IPR026341">
    <property type="entry name" value="T9SS_type_B"/>
</dbReference>
<keyword evidence="2" id="KW-0732">Signal</keyword>
<feature type="domain" description="DUF11" evidence="3">
    <location>
        <begin position="1256"/>
        <end position="1367"/>
    </location>
</feature>
<dbReference type="Proteomes" id="UP000295468">
    <property type="component" value="Unassembled WGS sequence"/>
</dbReference>
<evidence type="ECO:0000259" key="3">
    <source>
        <dbReference type="Pfam" id="PF01345"/>
    </source>
</evidence>
<dbReference type="InterPro" id="IPR047589">
    <property type="entry name" value="DUF11_rpt"/>
</dbReference>
<feature type="region of interest" description="Disordered" evidence="1">
    <location>
        <begin position="1477"/>
        <end position="1498"/>
    </location>
</feature>
<feature type="domain" description="DUF11" evidence="3">
    <location>
        <begin position="1123"/>
        <end position="1236"/>
    </location>
</feature>
<feature type="chain" id="PRO_5020529750" evidence="2">
    <location>
        <begin position="29"/>
        <end position="1720"/>
    </location>
</feature>
<dbReference type="PANTHER" id="PTHR34819">
    <property type="entry name" value="LARGE CYSTEINE-RICH PERIPLASMIC PROTEIN OMCB"/>
    <property type="match status" value="1"/>
</dbReference>